<dbReference type="Gene3D" id="1.10.20.10">
    <property type="entry name" value="Histone, subunit A"/>
    <property type="match status" value="1"/>
</dbReference>
<evidence type="ECO:0000313" key="6">
    <source>
        <dbReference type="Proteomes" id="UP001375240"/>
    </source>
</evidence>
<evidence type="ECO:0000256" key="2">
    <source>
        <dbReference type="ARBA" id="ARBA00023242"/>
    </source>
</evidence>
<dbReference type="Proteomes" id="UP001375240">
    <property type="component" value="Unassembled WGS sequence"/>
</dbReference>
<evidence type="ECO:0000313" key="5">
    <source>
        <dbReference type="EMBL" id="KAK6352769.1"/>
    </source>
</evidence>
<comment type="caution">
    <text evidence="5">The sequence shown here is derived from an EMBL/GenBank/DDBJ whole genome shotgun (WGS) entry which is preliminary data.</text>
</comment>
<dbReference type="GO" id="GO:0006261">
    <property type="term" value="P:DNA-templated DNA replication"/>
    <property type="evidence" value="ECO:0007669"/>
    <property type="project" value="TreeGrafter"/>
</dbReference>
<evidence type="ECO:0000256" key="3">
    <source>
        <dbReference type="SAM" id="MobiDB-lite"/>
    </source>
</evidence>
<dbReference type="PANTHER" id="PTHR10252:SF54">
    <property type="entry name" value="CHROMATIN ACCESSIBILITY COMPLEX PROTEIN 1"/>
    <property type="match status" value="1"/>
</dbReference>
<dbReference type="InterPro" id="IPR009072">
    <property type="entry name" value="Histone-fold"/>
</dbReference>
<feature type="region of interest" description="Disordered" evidence="3">
    <location>
        <begin position="110"/>
        <end position="199"/>
    </location>
</feature>
<accession>A0AAV9UZH7</accession>
<dbReference type="GO" id="GO:0008623">
    <property type="term" value="C:CHRAC"/>
    <property type="evidence" value="ECO:0007669"/>
    <property type="project" value="TreeGrafter"/>
</dbReference>
<proteinExistence type="predicted"/>
<evidence type="ECO:0000256" key="1">
    <source>
        <dbReference type="ARBA" id="ARBA00004123"/>
    </source>
</evidence>
<dbReference type="EMBL" id="JAVHNQ010000003">
    <property type="protein sequence ID" value="KAK6352769.1"/>
    <property type="molecule type" value="Genomic_DNA"/>
</dbReference>
<dbReference type="GO" id="GO:0046982">
    <property type="term" value="F:protein heterodimerization activity"/>
    <property type="evidence" value="ECO:0007669"/>
    <property type="project" value="InterPro"/>
</dbReference>
<evidence type="ECO:0000259" key="4">
    <source>
        <dbReference type="Pfam" id="PF00808"/>
    </source>
</evidence>
<dbReference type="SUPFAM" id="SSF47113">
    <property type="entry name" value="Histone-fold"/>
    <property type="match status" value="1"/>
</dbReference>
<dbReference type="InterPro" id="IPR050568">
    <property type="entry name" value="Transcr_DNA_Rep_Reg"/>
</dbReference>
<protein>
    <recommendedName>
        <fullName evidence="4">Transcription factor CBF/NF-Y/archaeal histone domain-containing protein</fullName>
    </recommendedName>
</protein>
<keyword evidence="2" id="KW-0539">Nucleus</keyword>
<gene>
    <name evidence="5" type="ORF">TWF696_004771</name>
</gene>
<dbReference type="InterPro" id="IPR003958">
    <property type="entry name" value="CBFA_NFYB_domain"/>
</dbReference>
<dbReference type="Pfam" id="PF00808">
    <property type="entry name" value="CBFD_NFYB_HMF"/>
    <property type="match status" value="1"/>
</dbReference>
<comment type="subcellular location">
    <subcellularLocation>
        <location evidence="1">Nucleus</location>
    </subcellularLocation>
</comment>
<reference evidence="5 6" key="1">
    <citation type="submission" date="2019-10" db="EMBL/GenBank/DDBJ databases">
        <authorList>
            <person name="Palmer J.M."/>
        </authorList>
    </citation>
    <scope>NUCLEOTIDE SEQUENCE [LARGE SCALE GENOMIC DNA]</scope>
    <source>
        <strain evidence="5 6">TWF696</strain>
    </source>
</reference>
<sequence>MPYNTNPIPRKEKDEWDGTSYLPLARIRKIIKLDPDIDACTPAAAFLIAIAAEHFISDLSETAHRMTRVEKKPRKNIQYKDLANAVARFDNLEFLTDVVPRTVTFARALQQKRDTTSTKGTKTKKKNTKENGEDVDNGEGSSAAAAARNVDAEEEEEDSSDGGGSPSETTRLKNLHLSGQAGKKGRKKSRDHDGDLEME</sequence>
<feature type="compositionally biased region" description="Basic and acidic residues" evidence="3">
    <location>
        <begin position="190"/>
        <end position="199"/>
    </location>
</feature>
<name>A0AAV9UZH7_9PEZI</name>
<feature type="compositionally biased region" description="Low complexity" evidence="3">
    <location>
        <begin position="138"/>
        <end position="149"/>
    </location>
</feature>
<dbReference type="CDD" id="cd23645">
    <property type="entry name" value="HFD_Dpb3-like"/>
    <property type="match status" value="1"/>
</dbReference>
<organism evidence="5 6">
    <name type="scientific">Orbilia brochopaga</name>
    <dbReference type="NCBI Taxonomy" id="3140254"/>
    <lineage>
        <taxon>Eukaryota</taxon>
        <taxon>Fungi</taxon>
        <taxon>Dikarya</taxon>
        <taxon>Ascomycota</taxon>
        <taxon>Pezizomycotina</taxon>
        <taxon>Orbiliomycetes</taxon>
        <taxon>Orbiliales</taxon>
        <taxon>Orbiliaceae</taxon>
        <taxon>Orbilia</taxon>
    </lineage>
</organism>
<feature type="domain" description="Transcription factor CBF/NF-Y/archaeal histone" evidence="4">
    <location>
        <begin position="22"/>
        <end position="86"/>
    </location>
</feature>
<dbReference type="PANTHER" id="PTHR10252">
    <property type="entry name" value="HISTONE-LIKE TRANSCRIPTION FACTOR CCAAT-RELATED"/>
    <property type="match status" value="1"/>
</dbReference>
<dbReference type="AlphaFoldDB" id="A0AAV9UZH7"/>
<keyword evidence="6" id="KW-1185">Reference proteome</keyword>